<dbReference type="EMBL" id="PDCK01000043">
    <property type="protein sequence ID" value="PRQ34147.1"/>
    <property type="molecule type" value="Genomic_DNA"/>
</dbReference>
<keyword evidence="2" id="KW-1185">Reference proteome</keyword>
<dbReference type="Gramene" id="PRQ34147">
    <property type="protein sequence ID" value="PRQ34147"/>
    <property type="gene ID" value="RchiOBHm_Chr5g0065611"/>
</dbReference>
<dbReference type="Proteomes" id="UP000238479">
    <property type="component" value="Chromosome 5"/>
</dbReference>
<evidence type="ECO:0000313" key="1">
    <source>
        <dbReference type="EMBL" id="PRQ34147.1"/>
    </source>
</evidence>
<reference evidence="1 2" key="1">
    <citation type="journal article" date="2018" name="Nat. Genet.">
        <title>The Rosa genome provides new insights in the design of modern roses.</title>
        <authorList>
            <person name="Bendahmane M."/>
        </authorList>
    </citation>
    <scope>NUCLEOTIDE SEQUENCE [LARGE SCALE GENOMIC DNA]</scope>
    <source>
        <strain evidence="2">cv. Old Blush</strain>
    </source>
</reference>
<evidence type="ECO:0000313" key="2">
    <source>
        <dbReference type="Proteomes" id="UP000238479"/>
    </source>
</evidence>
<proteinExistence type="predicted"/>
<protein>
    <submittedName>
        <fullName evidence="1">Uncharacterized protein</fullName>
    </submittedName>
</protein>
<sequence>MHWVTEARAGGVLGGRGFEHRAFGVSGSASLKQQRWSGSTVIARIPGRSVGADVGDDVVGVAQGLDRDHGPAGGGLTVRVWTPSLLQTFPWSPITRTFGPLVFFFG</sequence>
<name>A0A2P6QIY2_ROSCH</name>
<comment type="caution">
    <text evidence="1">The sequence shown here is derived from an EMBL/GenBank/DDBJ whole genome shotgun (WGS) entry which is preliminary data.</text>
</comment>
<gene>
    <name evidence="1" type="ORF">RchiOBHm_Chr5g0065611</name>
</gene>
<dbReference type="AlphaFoldDB" id="A0A2P6QIY2"/>
<accession>A0A2P6QIY2</accession>
<organism evidence="1 2">
    <name type="scientific">Rosa chinensis</name>
    <name type="common">China rose</name>
    <dbReference type="NCBI Taxonomy" id="74649"/>
    <lineage>
        <taxon>Eukaryota</taxon>
        <taxon>Viridiplantae</taxon>
        <taxon>Streptophyta</taxon>
        <taxon>Embryophyta</taxon>
        <taxon>Tracheophyta</taxon>
        <taxon>Spermatophyta</taxon>
        <taxon>Magnoliopsida</taxon>
        <taxon>eudicotyledons</taxon>
        <taxon>Gunneridae</taxon>
        <taxon>Pentapetalae</taxon>
        <taxon>rosids</taxon>
        <taxon>fabids</taxon>
        <taxon>Rosales</taxon>
        <taxon>Rosaceae</taxon>
        <taxon>Rosoideae</taxon>
        <taxon>Rosoideae incertae sedis</taxon>
        <taxon>Rosa</taxon>
    </lineage>
</organism>